<organism evidence="10 11">
    <name type="scientific">Enterococcus columbae DSM 7374 = ATCC 51263</name>
    <dbReference type="NCBI Taxonomy" id="1121865"/>
    <lineage>
        <taxon>Bacteria</taxon>
        <taxon>Bacillati</taxon>
        <taxon>Bacillota</taxon>
        <taxon>Bacilli</taxon>
        <taxon>Lactobacillales</taxon>
        <taxon>Enterococcaceae</taxon>
        <taxon>Enterococcus</taxon>
    </lineage>
</organism>
<name>S0KNA3_9ENTE</name>
<evidence type="ECO:0000256" key="7">
    <source>
        <dbReference type="ARBA" id="ARBA00044550"/>
    </source>
</evidence>
<dbReference type="PANTHER" id="PTHR13710">
    <property type="entry name" value="DNA HELICASE RECQ FAMILY MEMBER"/>
    <property type="match status" value="1"/>
</dbReference>
<evidence type="ECO:0000259" key="8">
    <source>
        <dbReference type="PROSITE" id="PS51192"/>
    </source>
</evidence>
<dbReference type="RefSeq" id="WP_016183128.1">
    <property type="nucleotide sequence ID" value="NZ_JXKI01000016.1"/>
</dbReference>
<dbReference type="GO" id="GO:0003677">
    <property type="term" value="F:DNA binding"/>
    <property type="evidence" value="ECO:0007669"/>
    <property type="project" value="UniProtKB-KW"/>
</dbReference>
<dbReference type="InterPro" id="IPR032284">
    <property type="entry name" value="RecQ_Zn-bd"/>
</dbReference>
<dbReference type="GO" id="GO:0016787">
    <property type="term" value="F:hydrolase activity"/>
    <property type="evidence" value="ECO:0007669"/>
    <property type="project" value="UniProtKB-KW"/>
</dbReference>
<evidence type="ECO:0000256" key="5">
    <source>
        <dbReference type="ARBA" id="ARBA00023125"/>
    </source>
</evidence>
<dbReference type="InterPro" id="IPR002464">
    <property type="entry name" value="DNA/RNA_helicase_DEAH_CS"/>
</dbReference>
<keyword evidence="3" id="KW-0347">Helicase</keyword>
<dbReference type="GO" id="GO:0005524">
    <property type="term" value="F:ATP binding"/>
    <property type="evidence" value="ECO:0007669"/>
    <property type="project" value="UniProtKB-KW"/>
</dbReference>
<keyword evidence="1" id="KW-0547">Nucleotide-binding</keyword>
<dbReference type="SMART" id="SM00487">
    <property type="entry name" value="DEXDc"/>
    <property type="match status" value="1"/>
</dbReference>
<dbReference type="PROSITE" id="PS51194">
    <property type="entry name" value="HELICASE_CTER"/>
    <property type="match status" value="1"/>
</dbReference>
<gene>
    <name evidence="10" type="ORF">I568_00239</name>
</gene>
<dbReference type="OrthoDB" id="9763310at2"/>
<dbReference type="EMBL" id="ASWJ01000002">
    <property type="protein sequence ID" value="EOW87574.1"/>
    <property type="molecule type" value="Genomic_DNA"/>
</dbReference>
<dbReference type="eggNOG" id="COG0514">
    <property type="taxonomic scope" value="Bacteria"/>
</dbReference>
<dbReference type="GO" id="GO:0006281">
    <property type="term" value="P:DNA repair"/>
    <property type="evidence" value="ECO:0007669"/>
    <property type="project" value="TreeGrafter"/>
</dbReference>
<dbReference type="GO" id="GO:0030894">
    <property type="term" value="C:replisome"/>
    <property type="evidence" value="ECO:0007669"/>
    <property type="project" value="TreeGrafter"/>
</dbReference>
<dbReference type="SUPFAM" id="SSF52540">
    <property type="entry name" value="P-loop containing nucleoside triphosphate hydrolases"/>
    <property type="match status" value="1"/>
</dbReference>
<dbReference type="PANTHER" id="PTHR13710:SF84">
    <property type="entry name" value="ATP-DEPENDENT DNA HELICASE RECS-RELATED"/>
    <property type="match status" value="1"/>
</dbReference>
<dbReference type="PROSITE" id="PS51192">
    <property type="entry name" value="HELICASE_ATP_BIND_1"/>
    <property type="match status" value="1"/>
</dbReference>
<dbReference type="GO" id="GO:0005737">
    <property type="term" value="C:cytoplasm"/>
    <property type="evidence" value="ECO:0007669"/>
    <property type="project" value="TreeGrafter"/>
</dbReference>
<dbReference type="InterPro" id="IPR011545">
    <property type="entry name" value="DEAD/DEAH_box_helicase_dom"/>
</dbReference>
<accession>S0KNA3</accession>
<dbReference type="PATRIC" id="fig|1121865.3.peg.956"/>
<dbReference type="STRING" id="1121865.OMW_00968"/>
<dbReference type="GO" id="GO:0009378">
    <property type="term" value="F:four-way junction helicase activity"/>
    <property type="evidence" value="ECO:0007669"/>
    <property type="project" value="TreeGrafter"/>
</dbReference>
<evidence type="ECO:0000313" key="11">
    <source>
        <dbReference type="Proteomes" id="UP000014113"/>
    </source>
</evidence>
<dbReference type="Proteomes" id="UP000014113">
    <property type="component" value="Unassembled WGS sequence"/>
</dbReference>
<feature type="domain" description="Helicase ATP-binding" evidence="8">
    <location>
        <begin position="33"/>
        <end position="200"/>
    </location>
</feature>
<dbReference type="InterPro" id="IPR001650">
    <property type="entry name" value="Helicase_C-like"/>
</dbReference>
<keyword evidence="5" id="KW-0238">DNA-binding</keyword>
<dbReference type="GO" id="GO:0006310">
    <property type="term" value="P:DNA recombination"/>
    <property type="evidence" value="ECO:0007669"/>
    <property type="project" value="InterPro"/>
</dbReference>
<evidence type="ECO:0000256" key="1">
    <source>
        <dbReference type="ARBA" id="ARBA00022741"/>
    </source>
</evidence>
<dbReference type="PROSITE" id="PS00690">
    <property type="entry name" value="DEAH_ATP_HELICASE"/>
    <property type="match status" value="1"/>
</dbReference>
<dbReference type="Pfam" id="PF00271">
    <property type="entry name" value="Helicase_C"/>
    <property type="match status" value="1"/>
</dbReference>
<dbReference type="SMART" id="SM00490">
    <property type="entry name" value="HELICc"/>
    <property type="match status" value="1"/>
</dbReference>
<sequence length="479" mass="55030">MTTKDQLAFQSLEDALKHYYGFTSFRPLQKEIIQALLAQKDVLALLPTGTGKSLCYQLAGYLLEGLVVIISPLVSLMEDQVNNLWALGEKRVVALNSLLDKSEKAYVLAHLSNYKFLFLSPEMASQEAVIQSLSQQKIALLVIDEAHCISQWGVDFRPEYRNLHLLKESLQQPLTLALTASATQKVKEELTTLLLSNQPIVFEQPIDRQNIFLKVMHVTDKFAALTQLLTENKGAGIIYCATRKRVEALYQQLKSTYQVAYYHGGLAGNQRQLLQAQFKANQLQLLIATNAFGMGIDKADIRFVIHYELPDSLENYVQEIGRAGRDGQQSQAILLYQEKDEQIHYFLQEQQKNARKEYEAWYEQAPALLNAAYLSEQQLKWQQQIQKEGYAAFMQRLKDSELTKRQMLKQMLAFIHTQACRRQWLADYFNNEQPLKPKYCCDIDTQEVPNLAEQSQREAIFPDTVTNWQAIFKKIFKTV</sequence>
<dbReference type="Pfam" id="PF00270">
    <property type="entry name" value="DEAD"/>
    <property type="match status" value="1"/>
</dbReference>
<comment type="caution">
    <text evidence="10">The sequence shown here is derived from an EMBL/GenBank/DDBJ whole genome shotgun (WGS) entry which is preliminary data.</text>
</comment>
<dbReference type="GO" id="GO:0043590">
    <property type="term" value="C:bacterial nucleoid"/>
    <property type="evidence" value="ECO:0007669"/>
    <property type="project" value="TreeGrafter"/>
</dbReference>
<evidence type="ECO:0000256" key="4">
    <source>
        <dbReference type="ARBA" id="ARBA00022840"/>
    </source>
</evidence>
<keyword evidence="11" id="KW-1185">Reference proteome</keyword>
<evidence type="ECO:0000259" key="9">
    <source>
        <dbReference type="PROSITE" id="PS51194"/>
    </source>
</evidence>
<dbReference type="AlphaFoldDB" id="S0KNA3"/>
<dbReference type="NCBIfam" id="TIGR00614">
    <property type="entry name" value="recQ_fam"/>
    <property type="match status" value="1"/>
</dbReference>
<proteinExistence type="predicted"/>
<dbReference type="GO" id="GO:0043138">
    <property type="term" value="F:3'-5' DNA helicase activity"/>
    <property type="evidence" value="ECO:0007669"/>
    <property type="project" value="TreeGrafter"/>
</dbReference>
<evidence type="ECO:0000256" key="3">
    <source>
        <dbReference type="ARBA" id="ARBA00022806"/>
    </source>
</evidence>
<dbReference type="InterPro" id="IPR027417">
    <property type="entry name" value="P-loop_NTPase"/>
</dbReference>
<dbReference type="InterPro" id="IPR004589">
    <property type="entry name" value="DNA_helicase_ATP-dep_RecQ"/>
</dbReference>
<reference evidence="10 11" key="1">
    <citation type="submission" date="2013-03" db="EMBL/GenBank/DDBJ databases">
        <title>The Genome Sequence of Enterococcus columbae ATCC_51263 (PacBio/Illumina hybrid assembly).</title>
        <authorList>
            <consortium name="The Broad Institute Genomics Platform"/>
            <consortium name="The Broad Institute Genome Sequencing Center for Infectious Disease"/>
            <person name="Earl A."/>
            <person name="Russ C."/>
            <person name="Gilmore M."/>
            <person name="Surin D."/>
            <person name="Walker B."/>
            <person name="Young S."/>
            <person name="Zeng Q."/>
            <person name="Gargeya S."/>
            <person name="Fitzgerald M."/>
            <person name="Haas B."/>
            <person name="Abouelleil A."/>
            <person name="Allen A.W."/>
            <person name="Alvarado L."/>
            <person name="Arachchi H.M."/>
            <person name="Berlin A.M."/>
            <person name="Chapman S.B."/>
            <person name="Gainer-Dewar J."/>
            <person name="Goldberg J."/>
            <person name="Griggs A."/>
            <person name="Gujja S."/>
            <person name="Hansen M."/>
            <person name="Howarth C."/>
            <person name="Imamovic A."/>
            <person name="Ireland A."/>
            <person name="Larimer J."/>
            <person name="McCowan C."/>
            <person name="Murphy C."/>
            <person name="Pearson M."/>
            <person name="Poon T.W."/>
            <person name="Priest M."/>
            <person name="Roberts A."/>
            <person name="Saif S."/>
            <person name="Shea T."/>
            <person name="Sisk P."/>
            <person name="Sykes S."/>
            <person name="Wortman J."/>
            <person name="Nusbaum C."/>
            <person name="Birren B."/>
        </authorList>
    </citation>
    <scope>NUCLEOTIDE SEQUENCE [LARGE SCALE GENOMIC DNA]</scope>
    <source>
        <strain evidence="10 11">ATCC 51263</strain>
    </source>
</reference>
<keyword evidence="2" id="KW-0378">Hydrolase</keyword>
<dbReference type="InterPro" id="IPR014001">
    <property type="entry name" value="Helicase_ATP-bd"/>
</dbReference>
<evidence type="ECO:0000256" key="2">
    <source>
        <dbReference type="ARBA" id="ARBA00022801"/>
    </source>
</evidence>
<dbReference type="Pfam" id="PF16124">
    <property type="entry name" value="RecQ_Zn_bind"/>
    <property type="match status" value="1"/>
</dbReference>
<protein>
    <recommendedName>
        <fullName evidence="6">ATP-dependent DNA helicase RecQ</fullName>
    </recommendedName>
    <alternativeName>
        <fullName evidence="7">DNA 3'-5' helicase RecQ</fullName>
    </alternativeName>
</protein>
<feature type="domain" description="Helicase C-terminal" evidence="9">
    <location>
        <begin position="224"/>
        <end position="369"/>
    </location>
</feature>
<evidence type="ECO:0000313" key="10">
    <source>
        <dbReference type="EMBL" id="EOW87574.1"/>
    </source>
</evidence>
<keyword evidence="4" id="KW-0067">ATP-binding</keyword>
<dbReference type="CDD" id="cd17920">
    <property type="entry name" value="DEXHc_RecQ"/>
    <property type="match status" value="1"/>
</dbReference>
<dbReference type="Gene3D" id="3.40.50.300">
    <property type="entry name" value="P-loop containing nucleotide triphosphate hydrolases"/>
    <property type="match status" value="2"/>
</dbReference>
<evidence type="ECO:0000256" key="6">
    <source>
        <dbReference type="ARBA" id="ARBA00044535"/>
    </source>
</evidence>